<organism evidence="4 6">
    <name type="scientific">Aquamicrobium defluvii</name>
    <dbReference type="NCBI Taxonomy" id="69279"/>
    <lineage>
        <taxon>Bacteria</taxon>
        <taxon>Pseudomonadati</taxon>
        <taxon>Pseudomonadota</taxon>
        <taxon>Alphaproteobacteria</taxon>
        <taxon>Hyphomicrobiales</taxon>
        <taxon>Phyllobacteriaceae</taxon>
        <taxon>Aquamicrobium</taxon>
    </lineage>
</organism>
<dbReference type="PROSITE" id="PS51087">
    <property type="entry name" value="APAG"/>
    <property type="match status" value="1"/>
</dbReference>
<reference evidence="5 7" key="2">
    <citation type="submission" date="2019-03" db="EMBL/GenBank/DDBJ databases">
        <title>Genomic Encyclopedia of Type Strains, Phase IV (KMG-IV): sequencing the most valuable type-strain genomes for metagenomic binning, comparative biology and taxonomic classification.</title>
        <authorList>
            <person name="Goeker M."/>
        </authorList>
    </citation>
    <scope>NUCLEOTIDE SEQUENCE [LARGE SCALE GENOMIC DNA]</scope>
    <source>
        <strain evidence="5 7">DSM 11603</strain>
    </source>
</reference>
<evidence type="ECO:0000256" key="1">
    <source>
        <dbReference type="ARBA" id="ARBA00017693"/>
    </source>
</evidence>
<evidence type="ECO:0000313" key="6">
    <source>
        <dbReference type="Proteomes" id="UP000019849"/>
    </source>
</evidence>
<dbReference type="InterPro" id="IPR050718">
    <property type="entry name" value="ApaG-like"/>
</dbReference>
<dbReference type="eggNOG" id="COG2967">
    <property type="taxonomic scope" value="Bacteria"/>
</dbReference>
<evidence type="ECO:0000256" key="2">
    <source>
        <dbReference type="HAMAP-Rule" id="MF_00791"/>
    </source>
</evidence>
<gene>
    <name evidence="2" type="primary">apaG</name>
    <name evidence="4" type="ORF">BG36_03805</name>
    <name evidence="5" type="ORF">DES43_10277</name>
</gene>
<dbReference type="PANTHER" id="PTHR47191">
    <property type="entry name" value="OS05G0170800 PROTEIN"/>
    <property type="match status" value="1"/>
</dbReference>
<dbReference type="OrthoDB" id="9795226at2"/>
<dbReference type="NCBIfam" id="NF003967">
    <property type="entry name" value="PRK05461.1"/>
    <property type="match status" value="1"/>
</dbReference>
<proteinExistence type="inferred from homology"/>
<dbReference type="Proteomes" id="UP000019849">
    <property type="component" value="Unassembled WGS sequence"/>
</dbReference>
<evidence type="ECO:0000313" key="4">
    <source>
        <dbReference type="EMBL" id="EXL08654.1"/>
    </source>
</evidence>
<dbReference type="Gene3D" id="2.60.40.1470">
    <property type="entry name" value="ApaG domain"/>
    <property type="match status" value="1"/>
</dbReference>
<dbReference type="EMBL" id="JENY01000012">
    <property type="protein sequence ID" value="EXL08654.1"/>
    <property type="molecule type" value="Genomic_DNA"/>
</dbReference>
<evidence type="ECO:0000259" key="3">
    <source>
        <dbReference type="PROSITE" id="PS51087"/>
    </source>
</evidence>
<dbReference type="InterPro" id="IPR036767">
    <property type="entry name" value="ApaG_sf"/>
</dbReference>
<dbReference type="HOGENOM" id="CLU_128074_1_0_5"/>
<dbReference type="RefSeq" id="WP_035026370.1">
    <property type="nucleotide sequence ID" value="NZ_KK073886.1"/>
</dbReference>
<comment type="caution">
    <text evidence="4">The sequence shown here is derived from an EMBL/GenBank/DDBJ whole genome shotgun (WGS) entry which is preliminary data.</text>
</comment>
<dbReference type="InterPro" id="IPR023065">
    <property type="entry name" value="Uncharacterised_ApaG"/>
</dbReference>
<reference evidence="4 6" key="1">
    <citation type="submission" date="2014-02" db="EMBL/GenBank/DDBJ databases">
        <title>Aquamicrobium defluvii Genome sequencing.</title>
        <authorList>
            <person name="Wang X."/>
        </authorList>
    </citation>
    <scope>NUCLEOTIDE SEQUENCE [LARGE SCALE GENOMIC DNA]</scope>
    <source>
        <strain evidence="4 6">W13Z1</strain>
    </source>
</reference>
<dbReference type="PATRIC" id="fig|69279.3.peg.2157"/>
<evidence type="ECO:0000313" key="7">
    <source>
        <dbReference type="Proteomes" id="UP000294958"/>
    </source>
</evidence>
<feature type="domain" description="ApaG" evidence="3">
    <location>
        <begin position="3"/>
        <end position="127"/>
    </location>
</feature>
<name>A0A011TAK2_9HYPH</name>
<sequence>MYSATTRDIEVRVRPFYLEERSDPAGNRYVWGYRVTIWNHSTQFVQLMSRHWRITDGAGRVEEVRGAGVVGDQPELNPGDSYEYTSGCPLATPSGFMAGSYTMRTAGGETFDIEIPAFSLDLPDERRTVN</sequence>
<protein>
    <recommendedName>
        <fullName evidence="1 2">Protein ApaG</fullName>
    </recommendedName>
</protein>
<dbReference type="EMBL" id="SNZF01000002">
    <property type="protein sequence ID" value="TDR37533.1"/>
    <property type="molecule type" value="Genomic_DNA"/>
</dbReference>
<dbReference type="Pfam" id="PF04379">
    <property type="entry name" value="DUF525"/>
    <property type="match status" value="1"/>
</dbReference>
<dbReference type="Proteomes" id="UP000294958">
    <property type="component" value="Unassembled WGS sequence"/>
</dbReference>
<dbReference type="AlphaFoldDB" id="A0A011TAK2"/>
<evidence type="ECO:0000313" key="5">
    <source>
        <dbReference type="EMBL" id="TDR37533.1"/>
    </source>
</evidence>
<dbReference type="PANTHER" id="PTHR47191:SF2">
    <property type="entry name" value="OS05G0170800 PROTEIN"/>
    <property type="match status" value="1"/>
</dbReference>
<dbReference type="InterPro" id="IPR007474">
    <property type="entry name" value="ApaG_domain"/>
</dbReference>
<dbReference type="STRING" id="69279.BG36_03805"/>
<dbReference type="HAMAP" id="MF_00791">
    <property type="entry name" value="ApaG"/>
    <property type="match status" value="1"/>
</dbReference>
<accession>A0A011TAK2</accession>
<dbReference type="SUPFAM" id="SSF110069">
    <property type="entry name" value="ApaG-like"/>
    <property type="match status" value="1"/>
</dbReference>
<keyword evidence="7" id="KW-1185">Reference proteome</keyword>